<dbReference type="EMBL" id="JAFBFC010000003">
    <property type="protein sequence ID" value="MBM7702986.1"/>
    <property type="molecule type" value="Genomic_DNA"/>
</dbReference>
<evidence type="ECO:0000256" key="5">
    <source>
        <dbReference type="ARBA" id="ARBA00022989"/>
    </source>
</evidence>
<evidence type="ECO:0000256" key="2">
    <source>
        <dbReference type="ARBA" id="ARBA00022692"/>
    </source>
</evidence>
<feature type="transmembrane region" description="Helical" evidence="7">
    <location>
        <begin position="263"/>
        <end position="286"/>
    </location>
</feature>
<dbReference type="InterPro" id="IPR014216">
    <property type="entry name" value="ABC_transptr_CydD"/>
</dbReference>
<feature type="domain" description="ABC transporter" evidence="8">
    <location>
        <begin position="333"/>
        <end position="568"/>
    </location>
</feature>
<dbReference type="Pfam" id="PF00664">
    <property type="entry name" value="ABC_membrane"/>
    <property type="match status" value="1"/>
</dbReference>
<dbReference type="InterPro" id="IPR027417">
    <property type="entry name" value="P-loop_NTPase"/>
</dbReference>
<reference evidence="10 11" key="1">
    <citation type="submission" date="2021-01" db="EMBL/GenBank/DDBJ databases">
        <title>Genomic Encyclopedia of Type Strains, Phase IV (KMG-IV): sequencing the most valuable type-strain genomes for metagenomic binning, comparative biology and taxonomic classification.</title>
        <authorList>
            <person name="Goeker M."/>
        </authorList>
    </citation>
    <scope>NUCLEOTIDE SEQUENCE [LARGE SCALE GENOMIC DNA]</scope>
    <source>
        <strain evidence="10 11">DSM 104297</strain>
    </source>
</reference>
<dbReference type="InterPro" id="IPR039421">
    <property type="entry name" value="Type_1_exporter"/>
</dbReference>
<dbReference type="PROSITE" id="PS50929">
    <property type="entry name" value="ABC_TM1F"/>
    <property type="match status" value="1"/>
</dbReference>
<keyword evidence="2 7" id="KW-0812">Transmembrane</keyword>
<keyword evidence="3" id="KW-0547">Nucleotide-binding</keyword>
<dbReference type="PROSITE" id="PS00211">
    <property type="entry name" value="ABC_TRANSPORTER_1"/>
    <property type="match status" value="1"/>
</dbReference>
<dbReference type="GO" id="GO:0005524">
    <property type="term" value="F:ATP binding"/>
    <property type="evidence" value="ECO:0007669"/>
    <property type="project" value="UniProtKB-KW"/>
</dbReference>
<organism evidence="10 11">
    <name type="scientific">Priestia iocasae</name>
    <dbReference type="NCBI Taxonomy" id="2291674"/>
    <lineage>
        <taxon>Bacteria</taxon>
        <taxon>Bacillati</taxon>
        <taxon>Bacillota</taxon>
        <taxon>Bacilli</taxon>
        <taxon>Bacillales</taxon>
        <taxon>Bacillaceae</taxon>
        <taxon>Priestia</taxon>
    </lineage>
</organism>
<dbReference type="PROSITE" id="PS50893">
    <property type="entry name" value="ABC_TRANSPORTER_2"/>
    <property type="match status" value="1"/>
</dbReference>
<dbReference type="InterPro" id="IPR011527">
    <property type="entry name" value="ABC1_TM_dom"/>
</dbReference>
<dbReference type="SUPFAM" id="SSF90123">
    <property type="entry name" value="ABC transporter transmembrane region"/>
    <property type="match status" value="1"/>
</dbReference>
<feature type="transmembrane region" description="Helical" evidence="7">
    <location>
        <begin position="49"/>
        <end position="70"/>
    </location>
</feature>
<evidence type="ECO:0000259" key="9">
    <source>
        <dbReference type="PROSITE" id="PS50929"/>
    </source>
</evidence>
<dbReference type="CDD" id="cd18584">
    <property type="entry name" value="ABC_6TM_AarD_CydD"/>
    <property type="match status" value="1"/>
</dbReference>
<evidence type="ECO:0000256" key="4">
    <source>
        <dbReference type="ARBA" id="ARBA00022840"/>
    </source>
</evidence>
<dbReference type="Gene3D" id="1.20.1560.10">
    <property type="entry name" value="ABC transporter type 1, transmembrane domain"/>
    <property type="match status" value="1"/>
</dbReference>
<keyword evidence="4 10" id="KW-0067">ATP-binding</keyword>
<evidence type="ECO:0000256" key="1">
    <source>
        <dbReference type="ARBA" id="ARBA00004651"/>
    </source>
</evidence>
<dbReference type="Pfam" id="PF00005">
    <property type="entry name" value="ABC_tran"/>
    <property type="match status" value="1"/>
</dbReference>
<dbReference type="InterPro" id="IPR017871">
    <property type="entry name" value="ABC_transporter-like_CS"/>
</dbReference>
<comment type="subcellular location">
    <subcellularLocation>
        <location evidence="1">Cell membrane</location>
        <topology evidence="1">Multi-pass membrane protein</topology>
    </subcellularLocation>
</comment>
<dbReference type="InterPro" id="IPR003439">
    <property type="entry name" value="ABC_transporter-like_ATP-bd"/>
</dbReference>
<evidence type="ECO:0000313" key="11">
    <source>
        <dbReference type="Proteomes" id="UP000809829"/>
    </source>
</evidence>
<proteinExistence type="predicted"/>
<name>A0ABS2QU51_9BACI</name>
<dbReference type="NCBIfam" id="TIGR02857">
    <property type="entry name" value="CydD"/>
    <property type="match status" value="1"/>
</dbReference>
<dbReference type="Gene3D" id="3.40.50.300">
    <property type="entry name" value="P-loop containing nucleotide triphosphate hydrolases"/>
    <property type="match status" value="1"/>
</dbReference>
<dbReference type="SUPFAM" id="SSF52540">
    <property type="entry name" value="P-loop containing nucleoside triphosphate hydrolases"/>
    <property type="match status" value="1"/>
</dbReference>
<evidence type="ECO:0000256" key="3">
    <source>
        <dbReference type="ARBA" id="ARBA00022741"/>
    </source>
</evidence>
<gene>
    <name evidence="10" type="ORF">JOC83_001833</name>
</gene>
<dbReference type="InterPro" id="IPR003593">
    <property type="entry name" value="AAA+_ATPase"/>
</dbReference>
<evidence type="ECO:0000313" key="10">
    <source>
        <dbReference type="EMBL" id="MBM7702986.1"/>
    </source>
</evidence>
<dbReference type="SMART" id="SM00382">
    <property type="entry name" value="AAA"/>
    <property type="match status" value="1"/>
</dbReference>
<dbReference type="Proteomes" id="UP000809829">
    <property type="component" value="Unassembled WGS sequence"/>
</dbReference>
<keyword evidence="5 7" id="KW-1133">Transmembrane helix</keyword>
<dbReference type="InterPro" id="IPR036640">
    <property type="entry name" value="ABC1_TM_sf"/>
</dbReference>
<feature type="domain" description="ABC transmembrane type-1" evidence="9">
    <location>
        <begin position="17"/>
        <end position="300"/>
    </location>
</feature>
<feature type="transmembrane region" description="Helical" evidence="7">
    <location>
        <begin position="236"/>
        <end position="257"/>
    </location>
</feature>
<keyword evidence="11" id="KW-1185">Reference proteome</keyword>
<evidence type="ECO:0000256" key="7">
    <source>
        <dbReference type="SAM" id="Phobius"/>
    </source>
</evidence>
<protein>
    <submittedName>
        <fullName evidence="10">ATP-binding cassette subfamily C protein CydD</fullName>
    </submittedName>
</protein>
<sequence length="575" mass="63529">MKQLKQMAFEQKKRIRFLMLYAALTGATMVAQAYFFVKVVDGVFLKSASFQDVIPLIVSLLVVSFARVLCMYGGRKAGMSLAATVKRNVRMALIKKMTHNPIQASLSGQTGRKVNTIMDAVDELDPYFSAYIPQMIQTTFIPLFILLAVFTQHVYSGLILLITAPFIPLFMALVGMKTKQKSEEQLEKMSMFSGHFLDVLQGLVTLKLVGRARRQKQDIETSSFAFRDATMQVLKIAFLSALSLEFISMLSIGLVAFELGLQIVIFENISFFSAFFILILVPDFYLSLKDLGSAFHAGRGSMGAAKSVLEELEQEDAGVQWGETPLVNSPPTIELQDVSFSYEQGAFSLNDIHATIQPYEKVAIVGPNGAGKTTLLHVLAGLLQPASGEVMINGKRRNHYEEKSWFDQISYISQHPFVFAGTIAENIAIGGNKKATFEDIQAAAQKAGLSSMIESLEFGYETVIGEGGRGLSGGEKQRLALARAFLKKPGFILFDEPTTGLDLYTEQVLQQSMKELGKEATIVTVAHRLHTIRDADTIYFLQDGALAAKGTHDELLERVEPYRHMVTVHRGEAVT</sequence>
<dbReference type="PANTHER" id="PTHR24221">
    <property type="entry name" value="ATP-BINDING CASSETTE SUB-FAMILY B"/>
    <property type="match status" value="1"/>
</dbReference>
<evidence type="ECO:0000259" key="8">
    <source>
        <dbReference type="PROSITE" id="PS50893"/>
    </source>
</evidence>
<dbReference type="RefSeq" id="WP_205186415.1">
    <property type="nucleotide sequence ID" value="NZ_JAFBFC010000003.1"/>
</dbReference>
<feature type="transmembrane region" description="Helical" evidence="7">
    <location>
        <begin position="20"/>
        <end position="37"/>
    </location>
</feature>
<evidence type="ECO:0000256" key="6">
    <source>
        <dbReference type="ARBA" id="ARBA00023136"/>
    </source>
</evidence>
<accession>A0ABS2QU51</accession>
<feature type="transmembrane region" description="Helical" evidence="7">
    <location>
        <begin position="128"/>
        <end position="149"/>
    </location>
</feature>
<comment type="caution">
    <text evidence="10">The sequence shown here is derived from an EMBL/GenBank/DDBJ whole genome shotgun (WGS) entry which is preliminary data.</text>
</comment>
<keyword evidence="6 7" id="KW-0472">Membrane</keyword>
<dbReference type="PANTHER" id="PTHR24221:SF590">
    <property type="entry name" value="COMPONENT LINKED WITH THE ASSEMBLY OF CYTOCHROME' TRANSPORT TRANSMEMBRANE ATP-BINDING PROTEIN ABC TRANSPORTER CYDD-RELATED"/>
    <property type="match status" value="1"/>
</dbReference>
<feature type="transmembrane region" description="Helical" evidence="7">
    <location>
        <begin position="155"/>
        <end position="176"/>
    </location>
</feature>